<evidence type="ECO:0000256" key="1">
    <source>
        <dbReference type="ARBA" id="ARBA00000677"/>
    </source>
</evidence>
<dbReference type="Proteomes" id="UP000823894">
    <property type="component" value="Unassembled WGS sequence"/>
</dbReference>
<keyword evidence="5 7" id="KW-0378">Hydrolase</keyword>
<proteinExistence type="inferred from homology"/>
<feature type="active site" evidence="6">
    <location>
        <position position="83"/>
    </location>
</feature>
<comment type="subcellular location">
    <subcellularLocation>
        <location evidence="2">Cell membrane</location>
        <topology evidence="2">Single-pass type II membrane protein</topology>
    </subcellularLocation>
    <subcellularLocation>
        <location evidence="7">Membrane</location>
        <topology evidence="7">Single-pass type II membrane protein</topology>
    </subcellularLocation>
</comment>
<keyword evidence="7" id="KW-0645">Protease</keyword>
<name>A0A9D2NX39_9FIRM</name>
<dbReference type="PROSITE" id="PS00761">
    <property type="entry name" value="SPASE_I_3"/>
    <property type="match status" value="1"/>
</dbReference>
<evidence type="ECO:0000256" key="7">
    <source>
        <dbReference type="RuleBase" id="RU362042"/>
    </source>
</evidence>
<evidence type="ECO:0000313" key="10">
    <source>
        <dbReference type="EMBL" id="HJC38960.1"/>
    </source>
</evidence>
<organism evidence="10 11">
    <name type="scientific">Candidatus Mediterraneibacter faecigallinarum</name>
    <dbReference type="NCBI Taxonomy" id="2838669"/>
    <lineage>
        <taxon>Bacteria</taxon>
        <taxon>Bacillati</taxon>
        <taxon>Bacillota</taxon>
        <taxon>Clostridia</taxon>
        <taxon>Lachnospirales</taxon>
        <taxon>Lachnospiraceae</taxon>
        <taxon>Mediterraneibacter</taxon>
    </lineage>
</organism>
<comment type="similarity">
    <text evidence="3 7">Belongs to the peptidase S26 family.</text>
</comment>
<dbReference type="CDD" id="cd06530">
    <property type="entry name" value="S26_SPase_I"/>
    <property type="match status" value="1"/>
</dbReference>
<evidence type="ECO:0000256" key="2">
    <source>
        <dbReference type="ARBA" id="ARBA00004401"/>
    </source>
</evidence>
<dbReference type="InterPro" id="IPR019533">
    <property type="entry name" value="Peptidase_S26"/>
</dbReference>
<dbReference type="PRINTS" id="PR00727">
    <property type="entry name" value="LEADERPTASE"/>
</dbReference>
<protein>
    <recommendedName>
        <fullName evidence="4 7">Signal peptidase I</fullName>
        <ecNumber evidence="4 7">3.4.21.89</ecNumber>
    </recommendedName>
</protein>
<feature type="region of interest" description="Disordered" evidence="8">
    <location>
        <begin position="1"/>
        <end position="25"/>
    </location>
</feature>
<dbReference type="EC" id="3.4.21.89" evidence="4 7"/>
<evidence type="ECO:0000256" key="4">
    <source>
        <dbReference type="ARBA" id="ARBA00013208"/>
    </source>
</evidence>
<dbReference type="Pfam" id="PF10502">
    <property type="entry name" value="Peptidase_S26"/>
    <property type="match status" value="1"/>
</dbReference>
<dbReference type="GO" id="GO:0009003">
    <property type="term" value="F:signal peptidase activity"/>
    <property type="evidence" value="ECO:0007669"/>
    <property type="project" value="UniProtKB-EC"/>
</dbReference>
<evidence type="ECO:0000256" key="8">
    <source>
        <dbReference type="SAM" id="MobiDB-lite"/>
    </source>
</evidence>
<dbReference type="PANTHER" id="PTHR43390:SF1">
    <property type="entry name" value="CHLOROPLAST PROCESSING PEPTIDASE"/>
    <property type="match status" value="1"/>
</dbReference>
<evidence type="ECO:0000256" key="3">
    <source>
        <dbReference type="ARBA" id="ARBA00009370"/>
    </source>
</evidence>
<evidence type="ECO:0000256" key="6">
    <source>
        <dbReference type="PIRSR" id="PIRSR600223-1"/>
    </source>
</evidence>
<dbReference type="InterPro" id="IPR000223">
    <property type="entry name" value="Pept_S26A_signal_pept_1"/>
</dbReference>
<dbReference type="SUPFAM" id="SSF51306">
    <property type="entry name" value="LexA/Signal peptidase"/>
    <property type="match status" value="1"/>
</dbReference>
<dbReference type="GO" id="GO:0005886">
    <property type="term" value="C:plasma membrane"/>
    <property type="evidence" value="ECO:0007669"/>
    <property type="project" value="UniProtKB-SubCell"/>
</dbReference>
<dbReference type="PROSITE" id="PS00760">
    <property type="entry name" value="SPASE_I_2"/>
    <property type="match status" value="1"/>
</dbReference>
<dbReference type="InterPro" id="IPR019758">
    <property type="entry name" value="Pept_S26A_signal_pept_1_CS"/>
</dbReference>
<feature type="active site" evidence="6">
    <location>
        <position position="127"/>
    </location>
</feature>
<reference evidence="10" key="1">
    <citation type="journal article" date="2021" name="PeerJ">
        <title>Extensive microbial diversity within the chicken gut microbiome revealed by metagenomics and culture.</title>
        <authorList>
            <person name="Gilroy R."/>
            <person name="Ravi A."/>
            <person name="Getino M."/>
            <person name="Pursley I."/>
            <person name="Horton D.L."/>
            <person name="Alikhan N.F."/>
            <person name="Baker D."/>
            <person name="Gharbi K."/>
            <person name="Hall N."/>
            <person name="Watson M."/>
            <person name="Adriaenssens E.M."/>
            <person name="Foster-Nyarko E."/>
            <person name="Jarju S."/>
            <person name="Secka A."/>
            <person name="Antonio M."/>
            <person name="Oren A."/>
            <person name="Chaudhuri R.R."/>
            <person name="La Ragione R."/>
            <person name="Hildebrand F."/>
            <person name="Pallen M.J."/>
        </authorList>
    </citation>
    <scope>NUCLEOTIDE SEQUENCE</scope>
    <source>
        <strain evidence="10">ChiGjej1B1-1692</strain>
    </source>
</reference>
<dbReference type="GO" id="GO:0006465">
    <property type="term" value="P:signal peptide processing"/>
    <property type="evidence" value="ECO:0007669"/>
    <property type="project" value="InterPro"/>
</dbReference>
<feature type="domain" description="Peptidase S26" evidence="9">
    <location>
        <begin position="58"/>
        <end position="210"/>
    </location>
</feature>
<dbReference type="InterPro" id="IPR019757">
    <property type="entry name" value="Pept_S26A_signal_pept_1_Lys-AS"/>
</dbReference>
<dbReference type="InterPro" id="IPR036286">
    <property type="entry name" value="LexA/Signal_pep-like_sf"/>
</dbReference>
<dbReference type="EMBL" id="DWWK01000121">
    <property type="protein sequence ID" value="HJC38960.1"/>
    <property type="molecule type" value="Genomic_DNA"/>
</dbReference>
<gene>
    <name evidence="10" type="primary">lepB</name>
    <name evidence="10" type="ORF">H9757_07870</name>
</gene>
<comment type="caution">
    <text evidence="10">The sequence shown here is derived from an EMBL/GenBank/DDBJ whole genome shotgun (WGS) entry which is preliminary data.</text>
</comment>
<dbReference type="NCBIfam" id="TIGR02227">
    <property type="entry name" value="sigpep_I_bact"/>
    <property type="match status" value="1"/>
</dbReference>
<comment type="catalytic activity">
    <reaction evidence="1 7">
        <text>Cleavage of hydrophobic, N-terminal signal or leader sequences from secreted and periplasmic proteins.</text>
        <dbReference type="EC" id="3.4.21.89"/>
    </reaction>
</comment>
<accession>A0A9D2NX39</accession>
<dbReference type="GO" id="GO:0004252">
    <property type="term" value="F:serine-type endopeptidase activity"/>
    <property type="evidence" value="ECO:0007669"/>
    <property type="project" value="InterPro"/>
</dbReference>
<dbReference type="PANTHER" id="PTHR43390">
    <property type="entry name" value="SIGNAL PEPTIDASE I"/>
    <property type="match status" value="1"/>
</dbReference>
<reference evidence="10" key="2">
    <citation type="submission" date="2021-04" db="EMBL/GenBank/DDBJ databases">
        <authorList>
            <person name="Gilroy R."/>
        </authorList>
    </citation>
    <scope>NUCLEOTIDE SEQUENCE</scope>
    <source>
        <strain evidence="10">ChiGjej1B1-1692</strain>
    </source>
</reference>
<evidence type="ECO:0000256" key="5">
    <source>
        <dbReference type="ARBA" id="ARBA00022801"/>
    </source>
</evidence>
<dbReference type="Gene3D" id="2.10.109.10">
    <property type="entry name" value="Umud Fragment, subunit A"/>
    <property type="match status" value="1"/>
</dbReference>
<sequence>MQDLNFRKKRRTPGQKPRRQMKGKKLRFDDRRKKLYFEKKKGRKRAVSIRRAFLFLFQAVLVCAAAVLLVVFFGYRVSNAGDSMSPALKNGDVVLVNRLIYQIKGPARGDIIVFRPGGNENTHYSIKRVVGLPGETVQIIDGSVYIDGEEAERDIYAADIEYAGTAEEPVELGEDEYFVIGDNTGVSDDSRTEDVGNVRLEDICGEAWFVANFGEDFGFIRD</sequence>
<evidence type="ECO:0000313" key="11">
    <source>
        <dbReference type="Proteomes" id="UP000823894"/>
    </source>
</evidence>
<dbReference type="AlphaFoldDB" id="A0A9D2NX39"/>
<feature type="compositionally biased region" description="Basic residues" evidence="8">
    <location>
        <begin position="7"/>
        <end position="25"/>
    </location>
</feature>
<evidence type="ECO:0000259" key="9">
    <source>
        <dbReference type="Pfam" id="PF10502"/>
    </source>
</evidence>